<protein>
    <submittedName>
        <fullName evidence="1">Uncharacterized protein</fullName>
    </submittedName>
</protein>
<comment type="caution">
    <text evidence="1">The sequence shown here is derived from an EMBL/GenBank/DDBJ whole genome shotgun (WGS) entry which is preliminary data.</text>
</comment>
<gene>
    <name evidence="1" type="ORF">HNR46_004090</name>
</gene>
<evidence type="ECO:0000313" key="1">
    <source>
        <dbReference type="EMBL" id="MBB5353826.1"/>
    </source>
</evidence>
<sequence>MPPALSLKSAKTGTQFACQRIYVTGSYPLGGQLECSGMAQLPPSDDRIFDVQPLGFRIEITGVIFESKKLTYIVK</sequence>
<accession>A0A840V9R7</accession>
<dbReference type="Proteomes" id="UP000557717">
    <property type="component" value="Unassembled WGS sequence"/>
</dbReference>
<organism evidence="1 2">
    <name type="scientific">Haloferula luteola</name>
    <dbReference type="NCBI Taxonomy" id="595692"/>
    <lineage>
        <taxon>Bacteria</taxon>
        <taxon>Pseudomonadati</taxon>
        <taxon>Verrucomicrobiota</taxon>
        <taxon>Verrucomicrobiia</taxon>
        <taxon>Verrucomicrobiales</taxon>
        <taxon>Verrucomicrobiaceae</taxon>
        <taxon>Haloferula</taxon>
    </lineage>
</organism>
<dbReference type="AlphaFoldDB" id="A0A840V9R7"/>
<proteinExistence type="predicted"/>
<dbReference type="RefSeq" id="WP_184022255.1">
    <property type="nucleotide sequence ID" value="NZ_JACHFD010000037.1"/>
</dbReference>
<reference evidence="1 2" key="1">
    <citation type="submission" date="2020-08" db="EMBL/GenBank/DDBJ databases">
        <title>Genomic Encyclopedia of Type Strains, Phase IV (KMG-IV): sequencing the most valuable type-strain genomes for metagenomic binning, comparative biology and taxonomic classification.</title>
        <authorList>
            <person name="Goeker M."/>
        </authorList>
    </citation>
    <scope>NUCLEOTIDE SEQUENCE [LARGE SCALE GENOMIC DNA]</scope>
    <source>
        <strain evidence="1 2">YC6886</strain>
    </source>
</reference>
<evidence type="ECO:0000313" key="2">
    <source>
        <dbReference type="Proteomes" id="UP000557717"/>
    </source>
</evidence>
<dbReference type="EMBL" id="JACHFD010000037">
    <property type="protein sequence ID" value="MBB5353826.1"/>
    <property type="molecule type" value="Genomic_DNA"/>
</dbReference>
<keyword evidence="2" id="KW-1185">Reference proteome</keyword>
<name>A0A840V9R7_9BACT</name>